<evidence type="ECO:0000256" key="1">
    <source>
        <dbReference type="ARBA" id="ARBA00004225"/>
    </source>
</evidence>
<dbReference type="PANTHER" id="PTHR11435">
    <property type="entry name" value="NADH UBIQUINONE OXIDOREDUCTASE SUBUNIT ND6"/>
    <property type="match status" value="1"/>
</dbReference>
<keyword evidence="11" id="KW-0520">NAD</keyword>
<dbReference type="InterPro" id="IPR050269">
    <property type="entry name" value="ComplexI_Subunit6"/>
</dbReference>
<keyword evidence="13 16" id="KW-0472">Membrane</keyword>
<dbReference type="EC" id="7.1.1.2" evidence="3"/>
<evidence type="ECO:0000256" key="11">
    <source>
        <dbReference type="ARBA" id="ARBA00023027"/>
    </source>
</evidence>
<evidence type="ECO:0000256" key="7">
    <source>
        <dbReference type="ARBA" id="ARBA00022692"/>
    </source>
</evidence>
<comment type="similarity">
    <text evidence="2">Belongs to the complex I subunit 6 family.</text>
</comment>
<dbReference type="AlphaFoldDB" id="A0A343QZ71"/>
<keyword evidence="9" id="KW-0249">Electron transport</keyword>
<evidence type="ECO:0000256" key="6">
    <source>
        <dbReference type="ARBA" id="ARBA00022660"/>
    </source>
</evidence>
<dbReference type="PANTHER" id="PTHR11435:SF1">
    <property type="entry name" value="NADH-UBIQUINONE OXIDOREDUCTASE CHAIN 6"/>
    <property type="match status" value="1"/>
</dbReference>
<sequence length="176" mass="20892">MLKIIFSITIIIISVIMFFLMNPLSMGLMILIQTMLLCFITGMMINTYWFSYILFLTFLGGLLVMFIYVASIASNELFQISLNNILYMMMMILLILFLMYNKSLNLKFLNLIFNEEMINFFLMIIFFFYNENKMNLCKLYNNQTYLLMILMIIYLLLLFKTTVKISNAYQGPLRTN</sequence>
<gene>
    <name evidence="17" type="primary">ND6</name>
</gene>
<keyword evidence="6" id="KW-0679">Respiratory chain</keyword>
<keyword evidence="7 16" id="KW-0812">Transmembrane</keyword>
<feature type="transmembrane region" description="Helical" evidence="16">
    <location>
        <begin position="52"/>
        <end position="73"/>
    </location>
</feature>
<evidence type="ECO:0000256" key="2">
    <source>
        <dbReference type="ARBA" id="ARBA00005698"/>
    </source>
</evidence>
<geneLocation type="mitochondrion" evidence="17"/>
<dbReference type="GO" id="GO:0031966">
    <property type="term" value="C:mitochondrial membrane"/>
    <property type="evidence" value="ECO:0007669"/>
    <property type="project" value="UniProtKB-SubCell"/>
</dbReference>
<evidence type="ECO:0000256" key="9">
    <source>
        <dbReference type="ARBA" id="ARBA00022982"/>
    </source>
</evidence>
<evidence type="ECO:0000256" key="10">
    <source>
        <dbReference type="ARBA" id="ARBA00022989"/>
    </source>
</evidence>
<evidence type="ECO:0000256" key="13">
    <source>
        <dbReference type="ARBA" id="ARBA00023136"/>
    </source>
</evidence>
<proteinExistence type="inferred from homology"/>
<keyword evidence="8" id="KW-1278">Translocase</keyword>
<evidence type="ECO:0000256" key="14">
    <source>
        <dbReference type="ARBA" id="ARBA00031019"/>
    </source>
</evidence>
<dbReference type="RefSeq" id="YP_009445116.1">
    <property type="nucleotide sequence ID" value="NC_036410.1"/>
</dbReference>
<evidence type="ECO:0000313" key="17">
    <source>
        <dbReference type="EMBL" id="ATV96142.1"/>
    </source>
</evidence>
<dbReference type="GeneID" id="35116089"/>
<accession>A0A343QZ71</accession>
<evidence type="ECO:0000256" key="16">
    <source>
        <dbReference type="SAM" id="Phobius"/>
    </source>
</evidence>
<protein>
    <recommendedName>
        <fullName evidence="4">NADH-ubiquinone oxidoreductase chain 6</fullName>
        <ecNumber evidence="3">7.1.1.2</ecNumber>
    </recommendedName>
    <alternativeName>
        <fullName evidence="14">NADH dehydrogenase subunit 6</fullName>
    </alternativeName>
</protein>
<feature type="transmembrane region" description="Helical" evidence="16">
    <location>
        <begin position="108"/>
        <end position="130"/>
    </location>
</feature>
<evidence type="ECO:0000256" key="15">
    <source>
        <dbReference type="ARBA" id="ARBA00049551"/>
    </source>
</evidence>
<organism evidence="17">
    <name type="scientific">Mahasena oolona</name>
    <dbReference type="NCBI Taxonomy" id="2024751"/>
    <lineage>
        <taxon>Eukaryota</taxon>
        <taxon>Metazoa</taxon>
        <taxon>Ecdysozoa</taxon>
        <taxon>Arthropoda</taxon>
        <taxon>Hexapoda</taxon>
        <taxon>Insecta</taxon>
        <taxon>Pterygota</taxon>
        <taxon>Neoptera</taxon>
        <taxon>Endopterygota</taxon>
        <taxon>Lepidoptera</taxon>
        <taxon>Glossata</taxon>
        <taxon>Ditrysia</taxon>
        <taxon>Tineoidea</taxon>
        <taxon>Psychidae</taxon>
        <taxon>Oiketicinae</taxon>
        <taxon>Mahasena</taxon>
    </lineage>
</organism>
<evidence type="ECO:0000256" key="8">
    <source>
        <dbReference type="ARBA" id="ARBA00022967"/>
    </source>
</evidence>
<keyword evidence="12 17" id="KW-0496">Mitochondrion</keyword>
<keyword evidence="5" id="KW-0813">Transport</keyword>
<evidence type="ECO:0000256" key="4">
    <source>
        <dbReference type="ARBA" id="ARBA00021095"/>
    </source>
</evidence>
<evidence type="ECO:0000256" key="5">
    <source>
        <dbReference type="ARBA" id="ARBA00022448"/>
    </source>
</evidence>
<dbReference type="EMBL" id="KY856825">
    <property type="protein sequence ID" value="ATV96142.1"/>
    <property type="molecule type" value="Genomic_DNA"/>
</dbReference>
<feature type="transmembrane region" description="Helical" evidence="16">
    <location>
        <begin position="85"/>
        <end position="101"/>
    </location>
</feature>
<evidence type="ECO:0000256" key="12">
    <source>
        <dbReference type="ARBA" id="ARBA00023128"/>
    </source>
</evidence>
<feature type="transmembrane region" description="Helical" evidence="16">
    <location>
        <begin position="142"/>
        <end position="159"/>
    </location>
</feature>
<dbReference type="CTD" id="4541"/>
<comment type="catalytic activity">
    <reaction evidence="15">
        <text>a ubiquinone + NADH + 5 H(+)(in) = a ubiquinol + NAD(+) + 4 H(+)(out)</text>
        <dbReference type="Rhea" id="RHEA:29091"/>
        <dbReference type="Rhea" id="RHEA-COMP:9565"/>
        <dbReference type="Rhea" id="RHEA-COMP:9566"/>
        <dbReference type="ChEBI" id="CHEBI:15378"/>
        <dbReference type="ChEBI" id="CHEBI:16389"/>
        <dbReference type="ChEBI" id="CHEBI:17976"/>
        <dbReference type="ChEBI" id="CHEBI:57540"/>
        <dbReference type="ChEBI" id="CHEBI:57945"/>
        <dbReference type="EC" id="7.1.1.2"/>
    </reaction>
</comment>
<dbReference type="GO" id="GO:0008137">
    <property type="term" value="F:NADH dehydrogenase (ubiquinone) activity"/>
    <property type="evidence" value="ECO:0007669"/>
    <property type="project" value="UniProtKB-EC"/>
</dbReference>
<evidence type="ECO:0000256" key="3">
    <source>
        <dbReference type="ARBA" id="ARBA00012944"/>
    </source>
</evidence>
<feature type="transmembrane region" description="Helical" evidence="16">
    <location>
        <begin position="5"/>
        <end position="21"/>
    </location>
</feature>
<comment type="subcellular location">
    <subcellularLocation>
        <location evidence="1">Mitochondrion membrane</location>
        <topology evidence="1">Multi-pass membrane protein</topology>
    </subcellularLocation>
</comment>
<keyword evidence="10 16" id="KW-1133">Transmembrane helix</keyword>
<reference evidence="17" key="1">
    <citation type="journal article" date="2017" name="Mitochondrial DNA Part B Resour">
        <title>The complete mitochondrial genome of a tea bagworm, Mahasena colona (Lepidoptera: Psychidae).</title>
        <authorList>
            <person name="Li P.-W."/>
            <person name="Chen S.-C."/>
            <person name="Xu Y.-M."/>
            <person name="Wang X.-Q."/>
            <person name="Hu X."/>
            <person name="Peng P."/>
        </authorList>
    </citation>
    <scope>NUCLEOTIDE SEQUENCE</scope>
</reference>
<name>A0A343QZ71_9NEOP</name>